<dbReference type="InterPro" id="IPR032774">
    <property type="entry name" value="WG_beta_rep"/>
</dbReference>
<accession>A0ABV4YZP0</accession>
<dbReference type="PANTHER" id="PTHR37841:SF1">
    <property type="entry name" value="DUF3298 DOMAIN-CONTAINING PROTEIN"/>
    <property type="match status" value="1"/>
</dbReference>
<dbReference type="PANTHER" id="PTHR37841">
    <property type="entry name" value="GLR2918 PROTEIN"/>
    <property type="match status" value="1"/>
</dbReference>
<proteinExistence type="predicted"/>
<dbReference type="RefSeq" id="WP_306074599.1">
    <property type="nucleotide sequence ID" value="NZ_JAROBZ020000002.1"/>
</dbReference>
<name>A0ABV4YZP0_9BACI</name>
<reference evidence="1 2" key="1">
    <citation type="submission" date="2024-05" db="EMBL/GenBank/DDBJ databases">
        <authorList>
            <person name="Venkateswaran K."/>
        </authorList>
    </citation>
    <scope>NUCLEOTIDE SEQUENCE [LARGE SCALE GENOMIC DNA]</scope>
    <source>
        <strain evidence="1 2">179-C4-2-HS</strain>
    </source>
</reference>
<dbReference type="Proteomes" id="UP001241748">
    <property type="component" value="Unassembled WGS sequence"/>
</dbReference>
<dbReference type="SUPFAM" id="SSF69360">
    <property type="entry name" value="Cell wall binding repeat"/>
    <property type="match status" value="2"/>
</dbReference>
<gene>
    <name evidence="1" type="ORF">P5G62_023330</name>
</gene>
<evidence type="ECO:0000313" key="1">
    <source>
        <dbReference type="EMBL" id="MFB3170043.1"/>
    </source>
</evidence>
<evidence type="ECO:0000313" key="2">
    <source>
        <dbReference type="Proteomes" id="UP001241748"/>
    </source>
</evidence>
<dbReference type="EMBL" id="JAROBZ020000002">
    <property type="protein sequence ID" value="MFB3170043.1"/>
    <property type="molecule type" value="Genomic_DNA"/>
</dbReference>
<dbReference type="Pfam" id="PF14903">
    <property type="entry name" value="WG_beta_rep"/>
    <property type="match status" value="4"/>
</dbReference>
<comment type="caution">
    <text evidence="1">The sequence shown here is derived from an EMBL/GenBank/DDBJ whole genome shotgun (WGS) entry which is preliminary data.</text>
</comment>
<protein>
    <submittedName>
        <fullName evidence="1">WG repeat-containing protein</fullName>
    </submittedName>
</protein>
<keyword evidence="2" id="KW-1185">Reference proteome</keyword>
<sequence>MNLFPVKMHNRYGYMDQHGNVVIEPRYHYAKEFHNGIAVVWPYKNRLGAIDTTGRLLFEQGIGGDKNWANDFYDNLCLVTEEDYDGYETFYFLDMSGKRVIDIDYKSIDDFSEGLASFAVRTLGSWDPKFGAINTNGMVEIQPEYDYLGKFSEGLAMVKINEKYGFINKSGRLVIQPAYQQARNFSENLVAVKNDNKWGFINKSGSLVIRCMYDNVEAFAQGYAAVCRNAKWGYINTKGEEVIHTRFEESTSNYKRNFSNGLAAFSKNYRWGFIDKNGAVVVEPKYTEIKPFVNGLAKVTIENDYEETNSYIDTTGKTVWSKTEDRYSAYNFDTDYH</sequence>
<organism evidence="1 2">
    <name type="scientific">Neobacillus driksii</name>
    <dbReference type="NCBI Taxonomy" id="3035913"/>
    <lineage>
        <taxon>Bacteria</taxon>
        <taxon>Bacillati</taxon>
        <taxon>Bacillota</taxon>
        <taxon>Bacilli</taxon>
        <taxon>Bacillales</taxon>
        <taxon>Bacillaceae</taxon>
        <taxon>Neobacillus</taxon>
    </lineage>
</organism>